<sequence length="325" mass="35046">MSATTVCVTGGSGFLGSYVVKLLLEKGYRVKSTVRDVNDAKKVAHLRALPGAAERLELFQADLLQEGSFDKAIEGCAGVFHTASPFFLANQTRESLVVPALQGTRNVLDSCARHPSVRRVIVTSSTASVYVHLDTKPADQVFTEADWSNVEGMEARGMWYCVSKTLAERAALDYPKEHSVAFDVVTMCPTMIFGPMLQPVLNESSQVAYNLLTGVTKEVPNNARAVVDVRDVAAAHIAGFEVAAASGRYILVADTTDDFEIRDAIVKAAPSATSVPTTAPPAVRAARTAVDTTKATKELGISFRRLDEMIQSTCDSLKQHGFVQF</sequence>
<accession>T0REK5</accession>
<gene>
    <name evidence="4" type="ORF">SDRG_11487</name>
</gene>
<dbReference type="InterPro" id="IPR001509">
    <property type="entry name" value="Epimerase_deHydtase"/>
</dbReference>
<proteinExistence type="inferred from homology"/>
<dbReference type="Proteomes" id="UP000030762">
    <property type="component" value="Unassembled WGS sequence"/>
</dbReference>
<dbReference type="Gene3D" id="3.40.50.720">
    <property type="entry name" value="NAD(P)-binding Rossmann-like Domain"/>
    <property type="match status" value="1"/>
</dbReference>
<evidence type="ECO:0000256" key="2">
    <source>
        <dbReference type="ARBA" id="ARBA00023445"/>
    </source>
</evidence>
<dbReference type="PANTHER" id="PTHR10366:SF564">
    <property type="entry name" value="STEROL-4-ALPHA-CARBOXYLATE 3-DEHYDROGENASE, DECARBOXYLATING"/>
    <property type="match status" value="1"/>
</dbReference>
<evidence type="ECO:0000313" key="4">
    <source>
        <dbReference type="EMBL" id="EQC30728.1"/>
    </source>
</evidence>
<dbReference type="GeneID" id="19952214"/>
<dbReference type="OrthoDB" id="2735536at2759"/>
<dbReference type="FunFam" id="3.40.50.720:FF:000085">
    <property type="entry name" value="Dihydroflavonol reductase"/>
    <property type="match status" value="1"/>
</dbReference>
<dbReference type="InterPro" id="IPR036291">
    <property type="entry name" value="NAD(P)-bd_dom_sf"/>
</dbReference>
<dbReference type="AlphaFoldDB" id="T0REK5"/>
<dbReference type="GO" id="GO:0016616">
    <property type="term" value="F:oxidoreductase activity, acting on the CH-OH group of donors, NAD or NADP as acceptor"/>
    <property type="evidence" value="ECO:0007669"/>
    <property type="project" value="TreeGrafter"/>
</dbReference>
<evidence type="ECO:0000313" key="5">
    <source>
        <dbReference type="Proteomes" id="UP000030762"/>
    </source>
</evidence>
<keyword evidence="5" id="KW-1185">Reference proteome</keyword>
<dbReference type="CDD" id="cd08958">
    <property type="entry name" value="FR_SDR_e"/>
    <property type="match status" value="1"/>
</dbReference>
<evidence type="ECO:0000256" key="1">
    <source>
        <dbReference type="ARBA" id="ARBA00023002"/>
    </source>
</evidence>
<dbReference type="InterPro" id="IPR050425">
    <property type="entry name" value="NAD(P)_dehydrat-like"/>
</dbReference>
<keyword evidence="1" id="KW-0560">Oxidoreductase</keyword>
<dbReference type="eggNOG" id="KOG1502">
    <property type="taxonomic scope" value="Eukaryota"/>
</dbReference>
<comment type="similarity">
    <text evidence="2">Belongs to the NAD(P)-dependent epimerase/dehydratase family. Dihydroflavonol-4-reductase subfamily.</text>
</comment>
<dbReference type="EMBL" id="JH767173">
    <property type="protein sequence ID" value="EQC30728.1"/>
    <property type="molecule type" value="Genomic_DNA"/>
</dbReference>
<dbReference type="InParanoid" id="T0REK5"/>
<dbReference type="PANTHER" id="PTHR10366">
    <property type="entry name" value="NAD DEPENDENT EPIMERASE/DEHYDRATASE"/>
    <property type="match status" value="1"/>
</dbReference>
<dbReference type="RefSeq" id="XP_008615752.1">
    <property type="nucleotide sequence ID" value="XM_008617530.1"/>
</dbReference>
<dbReference type="VEuPathDB" id="FungiDB:SDRG_11487"/>
<name>T0REK5_SAPDV</name>
<dbReference type="OMA" id="QGQMKEK"/>
<dbReference type="STRING" id="1156394.T0REK5"/>
<dbReference type="SUPFAM" id="SSF51735">
    <property type="entry name" value="NAD(P)-binding Rossmann-fold domains"/>
    <property type="match status" value="1"/>
</dbReference>
<dbReference type="Pfam" id="PF01370">
    <property type="entry name" value="Epimerase"/>
    <property type="match status" value="1"/>
</dbReference>
<organism evidence="4 5">
    <name type="scientific">Saprolegnia diclina (strain VS20)</name>
    <dbReference type="NCBI Taxonomy" id="1156394"/>
    <lineage>
        <taxon>Eukaryota</taxon>
        <taxon>Sar</taxon>
        <taxon>Stramenopiles</taxon>
        <taxon>Oomycota</taxon>
        <taxon>Saprolegniomycetes</taxon>
        <taxon>Saprolegniales</taxon>
        <taxon>Saprolegniaceae</taxon>
        <taxon>Saprolegnia</taxon>
    </lineage>
</organism>
<feature type="domain" description="NAD-dependent epimerase/dehydratase" evidence="3">
    <location>
        <begin position="6"/>
        <end position="241"/>
    </location>
</feature>
<evidence type="ECO:0000259" key="3">
    <source>
        <dbReference type="Pfam" id="PF01370"/>
    </source>
</evidence>
<protein>
    <recommendedName>
        <fullName evidence="3">NAD-dependent epimerase/dehydratase domain-containing protein</fullName>
    </recommendedName>
</protein>
<reference evidence="4 5" key="1">
    <citation type="submission" date="2012-04" db="EMBL/GenBank/DDBJ databases">
        <title>The Genome Sequence of Saprolegnia declina VS20.</title>
        <authorList>
            <consortium name="The Broad Institute Genome Sequencing Platform"/>
            <person name="Russ C."/>
            <person name="Nusbaum C."/>
            <person name="Tyler B."/>
            <person name="van West P."/>
            <person name="Dieguez-Uribeondo J."/>
            <person name="de Bruijn I."/>
            <person name="Tripathy S."/>
            <person name="Jiang R."/>
            <person name="Young S.K."/>
            <person name="Zeng Q."/>
            <person name="Gargeya S."/>
            <person name="Fitzgerald M."/>
            <person name="Haas B."/>
            <person name="Abouelleil A."/>
            <person name="Alvarado L."/>
            <person name="Arachchi H.M."/>
            <person name="Berlin A."/>
            <person name="Chapman S.B."/>
            <person name="Goldberg J."/>
            <person name="Griggs A."/>
            <person name="Gujja S."/>
            <person name="Hansen M."/>
            <person name="Howarth C."/>
            <person name="Imamovic A."/>
            <person name="Larimer J."/>
            <person name="McCowen C."/>
            <person name="Montmayeur A."/>
            <person name="Murphy C."/>
            <person name="Neiman D."/>
            <person name="Pearson M."/>
            <person name="Priest M."/>
            <person name="Roberts A."/>
            <person name="Saif S."/>
            <person name="Shea T."/>
            <person name="Sisk P."/>
            <person name="Sykes S."/>
            <person name="Wortman J."/>
            <person name="Nusbaum C."/>
            <person name="Birren B."/>
        </authorList>
    </citation>
    <scope>NUCLEOTIDE SEQUENCE [LARGE SCALE GENOMIC DNA]</scope>
    <source>
        <strain evidence="4 5">VS20</strain>
    </source>
</reference>